<proteinExistence type="predicted"/>
<organism evidence="1 2">
    <name type="scientific">Rhodopseudomonas rhenobacensis</name>
    <dbReference type="NCBI Taxonomy" id="87461"/>
    <lineage>
        <taxon>Bacteria</taxon>
        <taxon>Pseudomonadati</taxon>
        <taxon>Pseudomonadota</taxon>
        <taxon>Alphaproteobacteria</taxon>
        <taxon>Hyphomicrobiales</taxon>
        <taxon>Nitrobacteraceae</taxon>
        <taxon>Rhodopseudomonas</taxon>
    </lineage>
</organism>
<keyword evidence="2" id="KW-1185">Reference proteome</keyword>
<name>A0A7W7Z206_9BRAD</name>
<sequence>MLLFTVVILSLEIIGQPASDGKVPSRAIATYRIVHPTRQRTVCFVAFVATKQFKCVTKPFYRRDADILKHCLVSKTPTTVAMAPSRGVPGRAPHGWMVAAIRRSAGNGRSLMMVRVCALLALLIASLGTAGTAVAQVPSQRPLAGPALAPIWMPKSVDRRGEFIRLCTSHMAGRWAHPQAVCGCLHDHAVASVQDPDLRAALLRGIGETGVPTIEADWVPAEKQSQIDQTFTQIAKPALQCMFEPLP</sequence>
<gene>
    <name evidence="1" type="ORF">HNR60_001168</name>
</gene>
<dbReference type="Proteomes" id="UP000542353">
    <property type="component" value="Unassembled WGS sequence"/>
</dbReference>
<reference evidence="1 2" key="1">
    <citation type="submission" date="2020-08" db="EMBL/GenBank/DDBJ databases">
        <title>Genomic Encyclopedia of Type Strains, Phase IV (KMG-IV): sequencing the most valuable type-strain genomes for metagenomic binning, comparative biology and taxonomic classification.</title>
        <authorList>
            <person name="Goeker M."/>
        </authorList>
    </citation>
    <scope>NUCLEOTIDE SEQUENCE [LARGE SCALE GENOMIC DNA]</scope>
    <source>
        <strain evidence="1 2">DSM 12706</strain>
    </source>
</reference>
<dbReference type="AlphaFoldDB" id="A0A7W7Z206"/>
<dbReference type="EMBL" id="JACHIH010000004">
    <property type="protein sequence ID" value="MBB5046423.1"/>
    <property type="molecule type" value="Genomic_DNA"/>
</dbReference>
<accession>A0A7W7Z206</accession>
<protein>
    <submittedName>
        <fullName evidence="1">Uncharacterized protein</fullName>
    </submittedName>
</protein>
<evidence type="ECO:0000313" key="1">
    <source>
        <dbReference type="EMBL" id="MBB5046423.1"/>
    </source>
</evidence>
<evidence type="ECO:0000313" key="2">
    <source>
        <dbReference type="Proteomes" id="UP000542353"/>
    </source>
</evidence>
<comment type="caution">
    <text evidence="1">The sequence shown here is derived from an EMBL/GenBank/DDBJ whole genome shotgun (WGS) entry which is preliminary data.</text>
</comment>